<evidence type="ECO:0000256" key="11">
    <source>
        <dbReference type="ARBA" id="ARBA00047726"/>
    </source>
</evidence>
<keyword evidence="6" id="KW-0618">Plastoquinone</keyword>
<comment type="caution">
    <text evidence="18">The sequence shown here is derived from an EMBL/GenBank/DDBJ whole genome shotgun (WGS) entry which is preliminary data.</text>
</comment>
<evidence type="ECO:0000256" key="4">
    <source>
        <dbReference type="ARBA" id="ARBA00022719"/>
    </source>
</evidence>
<feature type="transmembrane region" description="Helical" evidence="14">
    <location>
        <begin position="142"/>
        <end position="162"/>
    </location>
</feature>
<feature type="transmembrane region" description="Helical" evidence="14">
    <location>
        <begin position="474"/>
        <end position="496"/>
    </location>
</feature>
<dbReference type="NCBIfam" id="NF005141">
    <property type="entry name" value="PRK06590.1"/>
    <property type="match status" value="1"/>
</dbReference>
<evidence type="ECO:0000313" key="19">
    <source>
        <dbReference type="Proteomes" id="UP000324159"/>
    </source>
</evidence>
<dbReference type="NCBIfam" id="TIGR01974">
    <property type="entry name" value="NDH_I_L"/>
    <property type="match status" value="1"/>
</dbReference>
<gene>
    <name evidence="18" type="ORF">EDC39_11922</name>
</gene>
<comment type="subcellular location">
    <subcellularLocation>
        <location evidence="1">Endomembrane system</location>
        <topology evidence="1">Multi-pass membrane protein</topology>
    </subcellularLocation>
    <subcellularLocation>
        <location evidence="13">Membrane</location>
        <topology evidence="13">Multi-pass membrane protein</topology>
    </subcellularLocation>
</comment>
<keyword evidence="10 14" id="KW-0472">Membrane</keyword>
<dbReference type="Pfam" id="PF01010">
    <property type="entry name" value="Proton_antipo_C"/>
    <property type="match status" value="1"/>
</dbReference>
<protein>
    <submittedName>
        <fullName evidence="18">NADH dehydrogenase subunit L</fullName>
    </submittedName>
</protein>
<keyword evidence="7" id="KW-1278">Translocase</keyword>
<keyword evidence="19" id="KW-1185">Reference proteome</keyword>
<evidence type="ECO:0000256" key="5">
    <source>
        <dbReference type="ARBA" id="ARBA00022857"/>
    </source>
</evidence>
<feature type="transmembrane region" description="Helical" evidence="14">
    <location>
        <begin position="390"/>
        <end position="411"/>
    </location>
</feature>
<feature type="transmembrane region" description="Helical" evidence="14">
    <location>
        <begin position="174"/>
        <end position="195"/>
    </location>
</feature>
<comment type="catalytic activity">
    <reaction evidence="12">
        <text>a plastoquinone + NADH + (n+1) H(+)(in) = a plastoquinol + NAD(+) + n H(+)(out)</text>
        <dbReference type="Rhea" id="RHEA:42608"/>
        <dbReference type="Rhea" id="RHEA-COMP:9561"/>
        <dbReference type="Rhea" id="RHEA-COMP:9562"/>
        <dbReference type="ChEBI" id="CHEBI:15378"/>
        <dbReference type="ChEBI" id="CHEBI:17757"/>
        <dbReference type="ChEBI" id="CHEBI:57540"/>
        <dbReference type="ChEBI" id="CHEBI:57945"/>
        <dbReference type="ChEBI" id="CHEBI:62192"/>
    </reaction>
</comment>
<evidence type="ECO:0000256" key="8">
    <source>
        <dbReference type="ARBA" id="ARBA00022989"/>
    </source>
</evidence>
<dbReference type="InterPro" id="IPR001750">
    <property type="entry name" value="ND/Mrp_TM"/>
</dbReference>
<evidence type="ECO:0000256" key="10">
    <source>
        <dbReference type="ARBA" id="ARBA00023136"/>
    </source>
</evidence>
<dbReference type="InterPro" id="IPR003945">
    <property type="entry name" value="NU5C-like"/>
</dbReference>
<dbReference type="PANTHER" id="PTHR42829">
    <property type="entry name" value="NADH-UBIQUINONE OXIDOREDUCTASE CHAIN 5"/>
    <property type="match status" value="1"/>
</dbReference>
<evidence type="ECO:0000256" key="14">
    <source>
        <dbReference type="SAM" id="Phobius"/>
    </source>
</evidence>
<feature type="domain" description="NADH:quinone oxidoreductase/Mrp antiporter transmembrane" evidence="15">
    <location>
        <begin position="138"/>
        <end position="444"/>
    </location>
</feature>
<dbReference type="InterPro" id="IPR018393">
    <property type="entry name" value="NADHpl_OxRdtase_5_subgr"/>
</dbReference>
<reference evidence="18 19" key="1">
    <citation type="submission" date="2019-07" db="EMBL/GenBank/DDBJ databases">
        <title>Genomic Encyclopedia of Type Strains, Phase IV (KMG-IV): sequencing the most valuable type-strain genomes for metagenomic binning, comparative biology and taxonomic classification.</title>
        <authorList>
            <person name="Goeker M."/>
        </authorList>
    </citation>
    <scope>NUCLEOTIDE SEQUENCE [LARGE SCALE GENOMIC DNA]</scope>
    <source>
        <strain evidence="18 19">SS015</strain>
    </source>
</reference>
<dbReference type="GO" id="GO:0042773">
    <property type="term" value="P:ATP synthesis coupled electron transport"/>
    <property type="evidence" value="ECO:0007669"/>
    <property type="project" value="InterPro"/>
</dbReference>
<dbReference type="GO" id="GO:0003954">
    <property type="term" value="F:NADH dehydrogenase activity"/>
    <property type="evidence" value="ECO:0007669"/>
    <property type="project" value="TreeGrafter"/>
</dbReference>
<keyword evidence="9" id="KW-0520">NAD</keyword>
<accession>A0A5D3WEF6</accession>
<evidence type="ECO:0000256" key="12">
    <source>
        <dbReference type="ARBA" id="ARBA00048026"/>
    </source>
</evidence>
<evidence type="ECO:0000313" key="18">
    <source>
        <dbReference type="EMBL" id="TYO95445.1"/>
    </source>
</evidence>
<dbReference type="InterPro" id="IPR001516">
    <property type="entry name" value="Proton_antipo_N"/>
</dbReference>
<feature type="transmembrane region" description="Helical" evidence="14">
    <location>
        <begin position="33"/>
        <end position="54"/>
    </location>
</feature>
<feature type="transmembrane region" description="Helical" evidence="14">
    <location>
        <begin position="287"/>
        <end position="308"/>
    </location>
</feature>
<feature type="transmembrane region" description="Helical" evidence="14">
    <location>
        <begin position="431"/>
        <end position="453"/>
    </location>
</feature>
<keyword evidence="3 13" id="KW-0812">Transmembrane</keyword>
<dbReference type="InterPro" id="IPR002128">
    <property type="entry name" value="NADH_UbQ_OxRdtase_chlpt_su5_C"/>
</dbReference>
<dbReference type="GO" id="GO:0008137">
    <property type="term" value="F:NADH dehydrogenase (ubiquinone) activity"/>
    <property type="evidence" value="ECO:0007669"/>
    <property type="project" value="InterPro"/>
</dbReference>
<evidence type="ECO:0000256" key="3">
    <source>
        <dbReference type="ARBA" id="ARBA00022692"/>
    </source>
</evidence>
<dbReference type="Pfam" id="PF00361">
    <property type="entry name" value="Proton_antipo_M"/>
    <property type="match status" value="1"/>
</dbReference>
<dbReference type="GO" id="GO:0048038">
    <property type="term" value="F:quinone binding"/>
    <property type="evidence" value="ECO:0007669"/>
    <property type="project" value="UniProtKB-KW"/>
</dbReference>
<dbReference type="PRINTS" id="PR01435">
    <property type="entry name" value="NPOXDRDTASE5"/>
</dbReference>
<evidence type="ECO:0000256" key="7">
    <source>
        <dbReference type="ARBA" id="ARBA00022967"/>
    </source>
</evidence>
<feature type="transmembrane region" description="Helical" evidence="14">
    <location>
        <begin position="81"/>
        <end position="105"/>
    </location>
</feature>
<evidence type="ECO:0000259" key="15">
    <source>
        <dbReference type="Pfam" id="PF00361"/>
    </source>
</evidence>
<keyword evidence="8 14" id="KW-1133">Transmembrane helix</keyword>
<evidence type="ECO:0000259" key="17">
    <source>
        <dbReference type="Pfam" id="PF01010"/>
    </source>
</evidence>
<dbReference type="RefSeq" id="WP_148897134.1">
    <property type="nucleotide sequence ID" value="NZ_VNIB01000019.1"/>
</dbReference>
<dbReference type="Proteomes" id="UP000324159">
    <property type="component" value="Unassembled WGS sequence"/>
</dbReference>
<dbReference type="GO" id="GO:0012505">
    <property type="term" value="C:endomembrane system"/>
    <property type="evidence" value="ECO:0007669"/>
    <property type="project" value="UniProtKB-SubCell"/>
</dbReference>
<feature type="domain" description="NADH-Ubiquinone oxidoreductase (complex I) chain 5 N-terminal" evidence="16">
    <location>
        <begin position="71"/>
        <end position="121"/>
    </location>
</feature>
<dbReference type="Pfam" id="PF00662">
    <property type="entry name" value="Proton_antipo_N"/>
    <property type="match status" value="1"/>
</dbReference>
<evidence type="ECO:0000259" key="16">
    <source>
        <dbReference type="Pfam" id="PF00662"/>
    </source>
</evidence>
<sequence length="656" mass="72167">MQDYSLIWLIPFFPLVGSIINGLLGKKIKNEKVIGTIATGAIGLSFVVSCMLFFRLLEDPQKVHEVIIASWMSAGKLQIDWGFLLDPLSALMIMVVTGVGSLIHLYSNGYMHGEEGFYRYFSYLNLFCFSMLMLVLGNNALVMFVGWEGVGLCSYLLIGYYFEKKSAGDAAKKAFVVNRVGDFGFLVGLFTLFWALGEHGVWTVQFTKIAENAHLLPAGGVVVTIVTLCFFLGATGKSAQIPLYTWLPDAMEGPTPVSALIHAATMVTAGVYMIGRMNTLFAMAPDTMMVVAIVGAATAIFAASIGLAQNDIKRVLAYSTVSQLGYMFLAMGVGAFSAGIFHLMTHAFFKACLFLGSGSVIHAMHHAYHHAHLHDDPQDMRNMGGLRKKMPITFATFLVSTLAIAGIPGLSGFFSKDEILWWAFSSTRGGWILWLIGFTAAGMTAFYMFRLVFMTFFGEQRTDARAKDHVHESPFVITLPLIVLGALALVGGWIGIPKALGGANHFEHFLAPVFEHTQELFGIHSQHALHAYEFPLMGASIGVALVGIFLAWLMYVKNPGLPAVLVARFKWLYVAIFNKWFVDELYDGLFVNATKRLGRYCWKGFDLPIIDGIVNGTGWLVQGLSRALRFWQTGQIHGYAMTMVIGMVIIVAVYIV</sequence>
<feature type="transmembrane region" description="Helical" evidence="14">
    <location>
        <begin position="6"/>
        <end position="24"/>
    </location>
</feature>
<evidence type="ECO:0000256" key="1">
    <source>
        <dbReference type="ARBA" id="ARBA00004127"/>
    </source>
</evidence>
<dbReference type="EMBL" id="VNIB01000019">
    <property type="protein sequence ID" value="TYO95445.1"/>
    <property type="molecule type" value="Genomic_DNA"/>
</dbReference>
<proteinExistence type="inferred from homology"/>
<keyword evidence="4" id="KW-0874">Quinone</keyword>
<evidence type="ECO:0000256" key="6">
    <source>
        <dbReference type="ARBA" id="ARBA00022957"/>
    </source>
</evidence>
<evidence type="ECO:0000256" key="9">
    <source>
        <dbReference type="ARBA" id="ARBA00023027"/>
    </source>
</evidence>
<feature type="transmembrane region" description="Helical" evidence="14">
    <location>
        <begin position="636"/>
        <end position="655"/>
    </location>
</feature>
<name>A0A5D3WEF6_9BACT</name>
<feature type="transmembrane region" description="Helical" evidence="14">
    <location>
        <begin position="534"/>
        <end position="555"/>
    </location>
</feature>
<feature type="transmembrane region" description="Helical" evidence="14">
    <location>
        <begin position="347"/>
        <end position="369"/>
    </location>
</feature>
<comment type="similarity">
    <text evidence="2">Belongs to the complex I subunit 5 family.</text>
</comment>
<dbReference type="AlphaFoldDB" id="A0A5D3WEF6"/>
<evidence type="ECO:0000256" key="2">
    <source>
        <dbReference type="ARBA" id="ARBA00008200"/>
    </source>
</evidence>
<feature type="transmembrane region" description="Helical" evidence="14">
    <location>
        <begin position="117"/>
        <end position="136"/>
    </location>
</feature>
<feature type="transmembrane region" description="Helical" evidence="14">
    <location>
        <begin position="315"/>
        <end position="341"/>
    </location>
</feature>
<dbReference type="Gene3D" id="1.20.5.2700">
    <property type="match status" value="1"/>
</dbReference>
<dbReference type="GO" id="GO:0016020">
    <property type="term" value="C:membrane"/>
    <property type="evidence" value="ECO:0007669"/>
    <property type="project" value="UniProtKB-SubCell"/>
</dbReference>
<keyword evidence="5" id="KW-0521">NADP</keyword>
<dbReference type="PANTHER" id="PTHR42829:SF2">
    <property type="entry name" value="NADH-UBIQUINONE OXIDOREDUCTASE CHAIN 5"/>
    <property type="match status" value="1"/>
</dbReference>
<evidence type="ECO:0000256" key="13">
    <source>
        <dbReference type="RuleBase" id="RU000320"/>
    </source>
</evidence>
<feature type="transmembrane region" description="Helical" evidence="14">
    <location>
        <begin position="215"/>
        <end position="236"/>
    </location>
</feature>
<comment type="catalytic activity">
    <reaction evidence="11">
        <text>a plastoquinone + NADPH + (n+1) H(+)(in) = a plastoquinol + NADP(+) + n H(+)(out)</text>
        <dbReference type="Rhea" id="RHEA:42612"/>
        <dbReference type="Rhea" id="RHEA-COMP:9561"/>
        <dbReference type="Rhea" id="RHEA-COMP:9562"/>
        <dbReference type="ChEBI" id="CHEBI:15378"/>
        <dbReference type="ChEBI" id="CHEBI:17757"/>
        <dbReference type="ChEBI" id="CHEBI:57783"/>
        <dbReference type="ChEBI" id="CHEBI:58349"/>
        <dbReference type="ChEBI" id="CHEBI:62192"/>
    </reaction>
</comment>
<feature type="transmembrane region" description="Helical" evidence="14">
    <location>
        <begin position="257"/>
        <end position="275"/>
    </location>
</feature>
<dbReference type="GO" id="GO:0015990">
    <property type="term" value="P:electron transport coupled proton transport"/>
    <property type="evidence" value="ECO:0007669"/>
    <property type="project" value="TreeGrafter"/>
</dbReference>
<dbReference type="OrthoDB" id="9805769at2"/>
<feature type="domain" description="NADH:ubiquinone/plastoquinone oxidoreductase chloroplast chain 5 C-terminal" evidence="17">
    <location>
        <begin position="468"/>
        <end position="556"/>
    </location>
</feature>
<organism evidence="18 19">
    <name type="scientific">Geothermobacter ehrlichii</name>
    <dbReference type="NCBI Taxonomy" id="213224"/>
    <lineage>
        <taxon>Bacteria</taxon>
        <taxon>Pseudomonadati</taxon>
        <taxon>Thermodesulfobacteriota</taxon>
        <taxon>Desulfuromonadia</taxon>
        <taxon>Desulfuromonadales</taxon>
        <taxon>Geothermobacteraceae</taxon>
        <taxon>Geothermobacter</taxon>
    </lineage>
</organism>
<dbReference type="PRINTS" id="PR01434">
    <property type="entry name" value="NADHDHGNASE5"/>
</dbReference>